<evidence type="ECO:0000256" key="7">
    <source>
        <dbReference type="ARBA" id="ARBA00023239"/>
    </source>
</evidence>
<evidence type="ECO:0000256" key="1">
    <source>
        <dbReference type="ARBA" id="ARBA00008831"/>
    </source>
</evidence>
<dbReference type="InterPro" id="IPR020568">
    <property type="entry name" value="Ribosomal_Su5_D2-typ_SF"/>
</dbReference>
<feature type="domain" description="Mvd1 C-terminal" evidence="8">
    <location>
        <begin position="197"/>
        <end position="323"/>
    </location>
</feature>
<dbReference type="PIRSF" id="PIRSF015950">
    <property type="entry name" value="Mev_P_decrbx"/>
    <property type="match status" value="1"/>
</dbReference>
<keyword evidence="4" id="KW-0547">Nucleotide-binding</keyword>
<feature type="domain" description="Diphosphomevalonate decarboxylase-like N-terminal" evidence="9">
    <location>
        <begin position="27"/>
        <end position="183"/>
    </location>
</feature>
<dbReference type="InterPro" id="IPR053859">
    <property type="entry name" value="MVD-like_N"/>
</dbReference>
<comment type="similarity">
    <text evidence="1">Belongs to the diphosphomevalonate decarboxylase family.</text>
</comment>
<evidence type="ECO:0000256" key="2">
    <source>
        <dbReference type="ARBA" id="ARBA00012296"/>
    </source>
</evidence>
<sequence length="345" mass="38157">MDKEAIIARILSNCSQKPKHREGIAFAPANIALCKYWGKRNTELNLPVTSSLSVSLGNLGAKTTIEIEDGYADRIFVNKEEIKADSIFAKNLSNFLNLFRTKAKISFRIKTTVNIPIGAGLASSACGFAAIVNALNQLYEWQLPSSSLSILARIGSGSAARSLWQGFVEWQAGIQEDGMDSFAMPLPQIWPSLRIGLLIVNTEQKAVSSREAMQRTVLTSPFYSAWPDKQALDLNRLKQALYLQSFVELGEISEANALAMHALMLTANPSILYSEAATIAAIHKIWHYRRLGLLLFFTQDAGPNLKLLFQEQDMDNVVKIFPNLQVVAPFENSSQNDTSFLSNVL</sequence>
<dbReference type="InterPro" id="IPR036554">
    <property type="entry name" value="GHMP_kinase_C_sf"/>
</dbReference>
<dbReference type="SUPFAM" id="SSF55060">
    <property type="entry name" value="GHMP Kinase, C-terminal domain"/>
    <property type="match status" value="1"/>
</dbReference>
<accession>A0ABZ0UVY4</accession>
<name>A0ABZ0UVY4_9RICK</name>
<dbReference type="EMBL" id="CP112932">
    <property type="protein sequence ID" value="WPY01345.1"/>
    <property type="molecule type" value="Genomic_DNA"/>
</dbReference>
<evidence type="ECO:0000313" key="10">
    <source>
        <dbReference type="EMBL" id="WPY01345.1"/>
    </source>
</evidence>
<keyword evidence="7" id="KW-0456">Lyase</keyword>
<proteinExistence type="inferred from homology"/>
<evidence type="ECO:0000259" key="8">
    <source>
        <dbReference type="Pfam" id="PF18376"/>
    </source>
</evidence>
<keyword evidence="11" id="KW-1185">Reference proteome</keyword>
<evidence type="ECO:0000256" key="5">
    <source>
        <dbReference type="ARBA" id="ARBA00022840"/>
    </source>
</evidence>
<evidence type="ECO:0000256" key="4">
    <source>
        <dbReference type="ARBA" id="ARBA00022741"/>
    </source>
</evidence>
<protein>
    <recommendedName>
        <fullName evidence="2">diphosphomevalonate decarboxylase</fullName>
        <ecNumber evidence="2">4.1.1.33</ecNumber>
    </recommendedName>
</protein>
<dbReference type="PANTHER" id="PTHR10977">
    <property type="entry name" value="DIPHOSPHOMEVALONATE DECARBOXYLASE"/>
    <property type="match status" value="1"/>
</dbReference>
<dbReference type="Gene3D" id="3.30.70.890">
    <property type="entry name" value="GHMP kinase, C-terminal domain"/>
    <property type="match status" value="1"/>
</dbReference>
<dbReference type="RefSeq" id="WP_323738122.1">
    <property type="nucleotide sequence ID" value="NZ_CP112932.1"/>
</dbReference>
<dbReference type="NCBIfam" id="TIGR01240">
    <property type="entry name" value="mevDPdecarb"/>
    <property type="match status" value="1"/>
</dbReference>
<dbReference type="InterPro" id="IPR041431">
    <property type="entry name" value="Mvd1_C"/>
</dbReference>
<evidence type="ECO:0000259" key="9">
    <source>
        <dbReference type="Pfam" id="PF22700"/>
    </source>
</evidence>
<dbReference type="SUPFAM" id="SSF54211">
    <property type="entry name" value="Ribosomal protein S5 domain 2-like"/>
    <property type="match status" value="1"/>
</dbReference>
<dbReference type="PANTHER" id="PTHR10977:SF3">
    <property type="entry name" value="DIPHOSPHOMEVALONATE DECARBOXYLASE"/>
    <property type="match status" value="1"/>
</dbReference>
<dbReference type="EC" id="4.1.1.33" evidence="2"/>
<keyword evidence="5" id="KW-0067">ATP-binding</keyword>
<evidence type="ECO:0000256" key="6">
    <source>
        <dbReference type="ARBA" id="ARBA00023098"/>
    </source>
</evidence>
<gene>
    <name evidence="10" type="ORF">Trichorick_01255</name>
</gene>
<evidence type="ECO:0000313" key="11">
    <source>
        <dbReference type="Proteomes" id="UP001326613"/>
    </source>
</evidence>
<keyword evidence="6" id="KW-0443">Lipid metabolism</keyword>
<dbReference type="InterPro" id="IPR014721">
    <property type="entry name" value="Ribsml_uS5_D2-typ_fold_subgr"/>
</dbReference>
<organism evidence="10 11">
    <name type="scientific">Candidatus Trichorickettsia mobilis</name>
    <dbReference type="NCBI Taxonomy" id="1346319"/>
    <lineage>
        <taxon>Bacteria</taxon>
        <taxon>Pseudomonadati</taxon>
        <taxon>Pseudomonadota</taxon>
        <taxon>Alphaproteobacteria</taxon>
        <taxon>Rickettsiales</taxon>
        <taxon>Rickettsiaceae</taxon>
        <taxon>Rickettsieae</taxon>
        <taxon>Candidatus Trichorickettsia</taxon>
    </lineage>
</organism>
<evidence type="ECO:0000256" key="3">
    <source>
        <dbReference type="ARBA" id="ARBA00022516"/>
    </source>
</evidence>
<keyword evidence="3" id="KW-0444">Lipid biosynthesis</keyword>
<dbReference type="InterPro" id="IPR005935">
    <property type="entry name" value="Mev_decarb"/>
</dbReference>
<dbReference type="Pfam" id="PF18376">
    <property type="entry name" value="MDD_C"/>
    <property type="match status" value="1"/>
</dbReference>
<dbReference type="InterPro" id="IPR029765">
    <property type="entry name" value="Mev_diP_decarb"/>
</dbReference>
<dbReference type="Pfam" id="PF22700">
    <property type="entry name" value="MVD-like_N"/>
    <property type="match status" value="1"/>
</dbReference>
<reference evidence="10 11" key="1">
    <citation type="submission" date="2022-10" db="EMBL/GenBank/DDBJ databases">
        <title>Host association and intracellularity evolved multiple times independently in the Rickettsiales.</title>
        <authorList>
            <person name="Castelli M."/>
            <person name="Nardi T."/>
            <person name="Gammuto L."/>
            <person name="Bellinzona G."/>
            <person name="Sabaneyeva E."/>
            <person name="Potekhin A."/>
            <person name="Serra V."/>
            <person name="Petroni G."/>
            <person name="Sassera D."/>
        </authorList>
    </citation>
    <scope>NUCLEOTIDE SEQUENCE [LARGE SCALE GENOMIC DNA]</scope>
    <source>
        <strain evidence="10 11">Kr 154-4</strain>
    </source>
</reference>
<dbReference type="Gene3D" id="3.30.230.10">
    <property type="match status" value="1"/>
</dbReference>
<dbReference type="Proteomes" id="UP001326613">
    <property type="component" value="Chromosome"/>
</dbReference>